<feature type="domain" description="Helicase ATP-binding" evidence="3">
    <location>
        <begin position="648"/>
        <end position="800"/>
    </location>
</feature>
<evidence type="ECO:0000256" key="1">
    <source>
        <dbReference type="PROSITE-ProRule" id="PRU00325"/>
    </source>
</evidence>
<feature type="domain" description="SWIM-type" evidence="2">
    <location>
        <begin position="53"/>
        <end position="91"/>
    </location>
</feature>
<dbReference type="Pfam" id="PF00176">
    <property type="entry name" value="SNF2-rel_dom"/>
    <property type="match status" value="1"/>
</dbReference>
<dbReference type="Pfam" id="PF08455">
    <property type="entry name" value="SNF2_assoc"/>
    <property type="match status" value="1"/>
</dbReference>
<evidence type="ECO:0000259" key="3">
    <source>
        <dbReference type="PROSITE" id="PS51192"/>
    </source>
</evidence>
<keyword evidence="1" id="KW-0863">Zinc-finger</keyword>
<dbReference type="InterPro" id="IPR013663">
    <property type="entry name" value="Helicase_SWF/SNF/SWI_bac"/>
</dbReference>
<reference evidence="4 5" key="1">
    <citation type="submission" date="2021-03" db="EMBL/GenBank/DDBJ databases">
        <title>Antimicrobial resistance genes in bacteria isolated from Japanese honey, and their potential for conferring macrolide and lincosamide resistance in the American foulbrood pathogen Paenibacillus larvae.</title>
        <authorList>
            <person name="Okamoto M."/>
            <person name="Kumagai M."/>
            <person name="Kanamori H."/>
            <person name="Takamatsu D."/>
        </authorList>
    </citation>
    <scope>NUCLEOTIDE SEQUENCE [LARGE SCALE GENOMIC DNA]</scope>
    <source>
        <strain evidence="4 5">J8TS2</strain>
    </source>
</reference>
<keyword evidence="1" id="KW-0862">Zinc</keyword>
<dbReference type="SUPFAM" id="SSF52540">
    <property type="entry name" value="P-loop containing nucleoside triphosphate hydrolases"/>
    <property type="match status" value="1"/>
</dbReference>
<accession>A0ABQ4KKN8</accession>
<dbReference type="InterPro" id="IPR007527">
    <property type="entry name" value="Znf_SWIM"/>
</dbReference>
<evidence type="ECO:0000313" key="4">
    <source>
        <dbReference type="EMBL" id="GIN58525.1"/>
    </source>
</evidence>
<dbReference type="PROSITE" id="PS51192">
    <property type="entry name" value="HELICASE_ATP_BIND_1"/>
    <property type="match status" value="1"/>
</dbReference>
<dbReference type="EMBL" id="BORB01000025">
    <property type="protein sequence ID" value="GIN58525.1"/>
    <property type="molecule type" value="Genomic_DNA"/>
</dbReference>
<dbReference type="PROSITE" id="PS50966">
    <property type="entry name" value="ZF_SWIM"/>
    <property type="match status" value="1"/>
</dbReference>
<keyword evidence="5" id="KW-1185">Reference proteome</keyword>
<comment type="caution">
    <text evidence="4">The sequence shown here is derived from an EMBL/GenBank/DDBJ whole genome shotgun (WGS) entry which is preliminary data.</text>
</comment>
<dbReference type="Gene3D" id="3.40.50.10810">
    <property type="entry name" value="Tandem AAA-ATPase domain"/>
    <property type="match status" value="1"/>
</dbReference>
<evidence type="ECO:0000259" key="2">
    <source>
        <dbReference type="PROSITE" id="PS50966"/>
    </source>
</evidence>
<protein>
    <recommendedName>
        <fullName evidence="6">Helicase SNF2</fullName>
    </recommendedName>
</protein>
<dbReference type="Pfam" id="PF04434">
    <property type="entry name" value="SWIM"/>
    <property type="match status" value="1"/>
</dbReference>
<dbReference type="PANTHER" id="PTHR10799">
    <property type="entry name" value="SNF2/RAD54 HELICASE FAMILY"/>
    <property type="match status" value="1"/>
</dbReference>
<organism evidence="4 5">
    <name type="scientific">Lederbergia ruris</name>
    <dbReference type="NCBI Taxonomy" id="217495"/>
    <lineage>
        <taxon>Bacteria</taxon>
        <taxon>Bacillati</taxon>
        <taxon>Bacillota</taxon>
        <taxon>Bacilli</taxon>
        <taxon>Bacillales</taxon>
        <taxon>Bacillaceae</taxon>
        <taxon>Lederbergia</taxon>
    </lineage>
</organism>
<name>A0ABQ4KKN8_9BACI</name>
<proteinExistence type="predicted"/>
<dbReference type="InterPro" id="IPR038718">
    <property type="entry name" value="SNF2-like_sf"/>
</dbReference>
<dbReference type="SMART" id="SM00487">
    <property type="entry name" value="DEXDc"/>
    <property type="match status" value="1"/>
</dbReference>
<evidence type="ECO:0008006" key="6">
    <source>
        <dbReference type="Google" id="ProtNLM"/>
    </source>
</evidence>
<evidence type="ECO:0000313" key="5">
    <source>
        <dbReference type="Proteomes" id="UP000679950"/>
    </source>
</evidence>
<dbReference type="Proteomes" id="UP000679950">
    <property type="component" value="Unassembled WGS sequence"/>
</dbReference>
<dbReference type="InterPro" id="IPR000330">
    <property type="entry name" value="SNF2_N"/>
</dbReference>
<dbReference type="InterPro" id="IPR027417">
    <property type="entry name" value="P-loop_NTPase"/>
</dbReference>
<gene>
    <name evidence="4" type="ORF">J8TS2_28440</name>
</gene>
<sequence>MSDFLTIDEVEEIFSTTVFNHGKQYYQQGRVRNLYYDPNNLIWHAIVKGNREYKVTIEEFDHEYEFDCDCPAFDSYWEPCKHVAAVLLKVCETVGGRPLGTSKQDEKELKSVQAQIQKRLTDQFIQGVAHLKQHELAAMNRSKTTLQVLKVEWSFRFHQSYYNRDPILCLQMKTGPKRVYVVKNIREFLQNVEMLETYPFTKNFTYDPNEHVFSDKDQEVIQVLQKALQMESMHQRIYGVSDYEGSEERFIPIPPLLAEELLLKIAGSDLLRFEVQSQVYKDIHIHQHEWPISLQLEKGESSGFQLRPSVPHPLEFSSLYGLLIEYNHFYFLSPAQQTLFKELVDAIFGQKQAALQIDEEQIEPFLSHVVPYMKKIVKLEVAEEISSQMVDFPLEAKMYVDREGDRLQVSLEYQYGDVCFNPYQNENMKNEDNGPILVRDSEKEEAISDLLEATSLTVHGKLLYLDGEEEICDFLYETIPLLENQVEIYLTNAVRTLILPERPSPVTNFDVDSAGNWLDVSFNVDGIDQKEIKHILQFAVEKKKYYRLPSGAFLPLDGEEFQTVQKMMDDLQLKPSQMKDDSFQVPLYRGFQLDEVLKNNEEHKAQYGKSFRRLLHRLKNPDELDFSKPSNLLAELRDYQTYGFQWLKTLNVYHLGGILADDMGLGKTLQSIAYLLSEKEEKDALEPALVVAPASLVYNWKNEFKKFAPSLKVDVMHGTRSERVEKLNDVRSADVLITSYPTLRQDMEEYSQHTFSTLFLDEVQAIKNYATKTAKAVRSIQADTRFALSGTPIENSIDEL</sequence>
<keyword evidence="1" id="KW-0479">Metal-binding</keyword>
<dbReference type="InterPro" id="IPR014001">
    <property type="entry name" value="Helicase_ATP-bd"/>
</dbReference>